<dbReference type="RefSeq" id="XP_033529639.1">
    <property type="nucleotide sequence ID" value="XM_033674765.1"/>
</dbReference>
<evidence type="ECO:0000313" key="3">
    <source>
        <dbReference type="RefSeq" id="XP_033529639.1"/>
    </source>
</evidence>
<sequence>MAQSEPVAESMGISRRPLTPEWSIELDDSFVARVIDGELRMLSMGPPVRTIWFIVWCTPEEPHTDTLNRIMDNAHPSPKERFIEVGADEDEVRYGSWYPSTVSGHHQWGLYGYTMRHGSYVQAAFLTDEESDRDWALAAWRSLRYAGPVGGNRSAGGGLG</sequence>
<dbReference type="GeneID" id="54415335"/>
<evidence type="ECO:0000313" key="2">
    <source>
        <dbReference type="Proteomes" id="UP000504638"/>
    </source>
</evidence>
<reference evidence="1 3" key="1">
    <citation type="submission" date="2020-01" db="EMBL/GenBank/DDBJ databases">
        <authorList>
            <consortium name="DOE Joint Genome Institute"/>
            <person name="Haridas S."/>
            <person name="Albert R."/>
            <person name="Binder M."/>
            <person name="Bloem J."/>
            <person name="Labutti K."/>
            <person name="Salamov A."/>
            <person name="Andreopoulos B."/>
            <person name="Baker S.E."/>
            <person name="Barry K."/>
            <person name="Bills G."/>
            <person name="Bluhm B.H."/>
            <person name="Cannon C."/>
            <person name="Castanera R."/>
            <person name="Culley D.E."/>
            <person name="Daum C."/>
            <person name="Ezra D."/>
            <person name="Gonzalez J.B."/>
            <person name="Henrissat B."/>
            <person name="Kuo A."/>
            <person name="Liang C."/>
            <person name="Lipzen A."/>
            <person name="Lutzoni F."/>
            <person name="Magnuson J."/>
            <person name="Mondo S."/>
            <person name="Nolan M."/>
            <person name="Ohm R."/>
            <person name="Pangilinan J."/>
            <person name="Park H.-J."/>
            <person name="Ramirez L."/>
            <person name="Alfaro M."/>
            <person name="Sun H."/>
            <person name="Tritt A."/>
            <person name="Yoshinaga Y."/>
            <person name="Zwiers L.-H."/>
            <person name="Turgeon B.G."/>
            <person name="Goodwin S.B."/>
            <person name="Spatafora J.W."/>
            <person name="Crous P.W."/>
            <person name="Grigoriev I.V."/>
        </authorList>
    </citation>
    <scope>NUCLEOTIDE SEQUENCE</scope>
    <source>
        <strain evidence="1 3">CBS 781.70</strain>
    </source>
</reference>
<reference evidence="3" key="2">
    <citation type="submission" date="2020-04" db="EMBL/GenBank/DDBJ databases">
        <authorList>
            <consortium name="NCBI Genome Project"/>
        </authorList>
    </citation>
    <scope>NUCLEOTIDE SEQUENCE</scope>
    <source>
        <strain evidence="3">CBS 781.70</strain>
    </source>
</reference>
<evidence type="ECO:0000313" key="1">
    <source>
        <dbReference type="EMBL" id="KAF1808008.1"/>
    </source>
</evidence>
<protein>
    <submittedName>
        <fullName evidence="1 3">Uncharacterized protein</fullName>
    </submittedName>
</protein>
<dbReference type="OrthoDB" id="10389275at2759"/>
<reference evidence="3" key="3">
    <citation type="submission" date="2025-04" db="UniProtKB">
        <authorList>
            <consortium name="RefSeq"/>
        </authorList>
    </citation>
    <scope>IDENTIFICATION</scope>
    <source>
        <strain evidence="3">CBS 781.70</strain>
    </source>
</reference>
<dbReference type="Proteomes" id="UP000504638">
    <property type="component" value="Unplaced"/>
</dbReference>
<dbReference type="AlphaFoldDB" id="A0A6G1FQK0"/>
<dbReference type="EMBL" id="ML975193">
    <property type="protein sequence ID" value="KAF1808008.1"/>
    <property type="molecule type" value="Genomic_DNA"/>
</dbReference>
<proteinExistence type="predicted"/>
<accession>A0A6G1FQK0</accession>
<name>A0A6G1FQK0_9PEZI</name>
<keyword evidence="2" id="KW-1185">Reference proteome</keyword>
<gene>
    <name evidence="1 3" type="ORF">P152DRAFT_257992</name>
</gene>
<organism evidence="1">
    <name type="scientific">Eremomyces bilateralis CBS 781.70</name>
    <dbReference type="NCBI Taxonomy" id="1392243"/>
    <lineage>
        <taxon>Eukaryota</taxon>
        <taxon>Fungi</taxon>
        <taxon>Dikarya</taxon>
        <taxon>Ascomycota</taxon>
        <taxon>Pezizomycotina</taxon>
        <taxon>Dothideomycetes</taxon>
        <taxon>Dothideomycetes incertae sedis</taxon>
        <taxon>Eremomycetales</taxon>
        <taxon>Eremomycetaceae</taxon>
        <taxon>Eremomyces</taxon>
    </lineage>
</organism>